<evidence type="ECO:0000313" key="8">
    <source>
        <dbReference type="EnsemblFungi" id="MVLG_01672T0"/>
    </source>
</evidence>
<dbReference type="SUPFAM" id="SSF144232">
    <property type="entry name" value="HIT/MYND zinc finger-like"/>
    <property type="match status" value="1"/>
</dbReference>
<reference evidence="9" key="1">
    <citation type="submission" date="2010-11" db="EMBL/GenBank/DDBJ databases">
        <title>The genome sequence of Microbotryum violaceum strain p1A1 Lamole.</title>
        <authorList>
            <person name="Cuomo C."/>
            <person name="Perlin M."/>
            <person name="Young S.K."/>
            <person name="Zeng Q."/>
            <person name="Gargeya S."/>
            <person name="Alvarado L."/>
            <person name="Berlin A."/>
            <person name="Chapman S.B."/>
            <person name="Chen Z."/>
            <person name="Freedman E."/>
            <person name="Gellesch M."/>
            <person name="Goldberg J."/>
            <person name="Griggs A."/>
            <person name="Gujja S."/>
            <person name="Heilman E."/>
            <person name="Heiman D."/>
            <person name="Howarth C."/>
            <person name="Mehta T."/>
            <person name="Neiman D."/>
            <person name="Pearson M."/>
            <person name="Roberts A."/>
            <person name="Saif S."/>
            <person name="Shea T."/>
            <person name="Shenoy N."/>
            <person name="Sisk P."/>
            <person name="Stolte C."/>
            <person name="Sykes S."/>
            <person name="White J."/>
            <person name="Yandava C."/>
            <person name="Haas B."/>
            <person name="Nusbaum C."/>
            <person name="Birren B."/>
        </authorList>
    </citation>
    <scope>NUCLEOTIDE SEQUENCE [LARGE SCALE GENOMIC DNA]</scope>
    <source>
        <strain evidence="9">p1A1 Lamole</strain>
    </source>
</reference>
<keyword evidence="2 4" id="KW-0863">Zinc-finger</keyword>
<dbReference type="InterPro" id="IPR002893">
    <property type="entry name" value="Znf_MYND"/>
</dbReference>
<dbReference type="GO" id="GO:0008270">
    <property type="term" value="F:zinc ion binding"/>
    <property type="evidence" value="ECO:0007669"/>
    <property type="project" value="UniProtKB-KW"/>
</dbReference>
<dbReference type="EnsemblFungi" id="MVLG_01672T0">
    <property type="protein sequence ID" value="MVLG_01672T0"/>
    <property type="gene ID" value="MVLG_01672"/>
</dbReference>
<reference evidence="8" key="4">
    <citation type="submission" date="2015-06" db="UniProtKB">
        <authorList>
            <consortium name="EnsemblFungi"/>
        </authorList>
    </citation>
    <scope>IDENTIFICATION</scope>
</reference>
<dbReference type="PROSITE" id="PS50865">
    <property type="entry name" value="ZF_MYND_2"/>
    <property type="match status" value="1"/>
</dbReference>
<evidence type="ECO:0000259" key="6">
    <source>
        <dbReference type="PROSITE" id="PS50865"/>
    </source>
</evidence>
<dbReference type="Pfam" id="PF01753">
    <property type="entry name" value="zf-MYND"/>
    <property type="match status" value="1"/>
</dbReference>
<evidence type="ECO:0000256" key="4">
    <source>
        <dbReference type="PROSITE-ProRule" id="PRU00134"/>
    </source>
</evidence>
<dbReference type="AlphaFoldDB" id="U5H2U0"/>
<accession>U5H2U0</accession>
<feature type="domain" description="MYND-type" evidence="6">
    <location>
        <begin position="138"/>
        <end position="195"/>
    </location>
</feature>
<evidence type="ECO:0000256" key="1">
    <source>
        <dbReference type="ARBA" id="ARBA00022723"/>
    </source>
</evidence>
<dbReference type="InParanoid" id="U5H2U0"/>
<proteinExistence type="predicted"/>
<keyword evidence="3" id="KW-0862">Zinc</keyword>
<dbReference type="STRING" id="683840.U5H2U0"/>
<evidence type="ECO:0000256" key="5">
    <source>
        <dbReference type="SAM" id="MobiDB-lite"/>
    </source>
</evidence>
<dbReference type="EMBL" id="AEIJ01000160">
    <property type="status" value="NOT_ANNOTATED_CDS"/>
    <property type="molecule type" value="Genomic_DNA"/>
</dbReference>
<keyword evidence="9" id="KW-1185">Reference proteome</keyword>
<protein>
    <recommendedName>
        <fullName evidence="6">MYND-type domain-containing protein</fullName>
    </recommendedName>
</protein>
<dbReference type="OrthoDB" id="432970at2759"/>
<dbReference type="HOGENOM" id="CLU_1161892_0_0_1"/>
<reference evidence="7 9" key="3">
    <citation type="journal article" date="2015" name="BMC Genomics">
        <title>Sex and parasites: genomic and transcriptomic analysis of Microbotryum lychnidis-dioicae, the biotrophic and plant-castrating anther smut fungus.</title>
        <authorList>
            <person name="Perlin M.H."/>
            <person name="Amselem J."/>
            <person name="Fontanillas E."/>
            <person name="Toh S.S."/>
            <person name="Chen Z."/>
            <person name="Goldberg J."/>
            <person name="Duplessis S."/>
            <person name="Henrissat B."/>
            <person name="Young S."/>
            <person name="Zeng Q."/>
            <person name="Aguileta G."/>
            <person name="Petit E."/>
            <person name="Badouin H."/>
            <person name="Andrews J."/>
            <person name="Razeeq D."/>
            <person name="Gabaldon T."/>
            <person name="Quesneville H."/>
            <person name="Giraud T."/>
            <person name="Hood M.E."/>
            <person name="Schultz D.J."/>
            <person name="Cuomo C.A."/>
        </authorList>
    </citation>
    <scope>NUCLEOTIDE SEQUENCE [LARGE SCALE GENOMIC DNA]</scope>
    <source>
        <strain evidence="7">P1A1 Lamole</strain>
        <strain evidence="9">p1A1 Lamole</strain>
    </source>
</reference>
<feature type="region of interest" description="Disordered" evidence="5">
    <location>
        <begin position="1"/>
        <end position="27"/>
    </location>
</feature>
<evidence type="ECO:0000313" key="7">
    <source>
        <dbReference type="EMBL" id="KDE08193.1"/>
    </source>
</evidence>
<dbReference type="EMBL" id="GL541652">
    <property type="protein sequence ID" value="KDE08193.1"/>
    <property type="molecule type" value="Genomic_DNA"/>
</dbReference>
<gene>
    <name evidence="7" type="ORF">MVLG_01672</name>
</gene>
<dbReference type="Gene3D" id="6.10.140.2220">
    <property type="match status" value="1"/>
</dbReference>
<evidence type="ECO:0000256" key="2">
    <source>
        <dbReference type="ARBA" id="ARBA00022771"/>
    </source>
</evidence>
<name>U5H2U0_USTV1</name>
<keyword evidence="1" id="KW-0479">Metal-binding</keyword>
<evidence type="ECO:0000313" key="9">
    <source>
        <dbReference type="Proteomes" id="UP000017200"/>
    </source>
</evidence>
<organism evidence="7">
    <name type="scientific">Microbotryum lychnidis-dioicae (strain p1A1 Lamole / MvSl-1064)</name>
    <name type="common">Anther smut fungus</name>
    <dbReference type="NCBI Taxonomy" id="683840"/>
    <lineage>
        <taxon>Eukaryota</taxon>
        <taxon>Fungi</taxon>
        <taxon>Dikarya</taxon>
        <taxon>Basidiomycota</taxon>
        <taxon>Pucciniomycotina</taxon>
        <taxon>Microbotryomycetes</taxon>
        <taxon>Microbotryales</taxon>
        <taxon>Microbotryaceae</taxon>
        <taxon>Microbotryum</taxon>
    </lineage>
</organism>
<reference evidence="7" key="2">
    <citation type="submission" date="2010-11" db="EMBL/GenBank/DDBJ databases">
        <authorList>
            <consortium name="The Broad Institute Genome Sequencing Platform"/>
            <person name="Earl A."/>
            <person name="Ward D."/>
            <person name="Feldgarden M."/>
            <person name="Gevers D."/>
            <person name="Butler R."/>
            <person name="Young S.K."/>
            <person name="Zeng Q."/>
            <person name="Gargeya S."/>
            <person name="Fitzgerald M."/>
            <person name="Haas B."/>
            <person name="Abouelleil A."/>
            <person name="Alvarado L."/>
            <person name="Arachchi H.M."/>
            <person name="Berlin A."/>
            <person name="Brown A."/>
            <person name="Chapman S.B."/>
            <person name="Chen Z."/>
            <person name="Dunbar C."/>
            <person name="Freedman E."/>
            <person name="Gearin G."/>
            <person name="Gellesch M."/>
            <person name="Goldberg J."/>
            <person name="Griggs A."/>
            <person name="Gujja S."/>
            <person name="Heilman E."/>
            <person name="Heiman D."/>
            <person name="Howarth C."/>
            <person name="Larson L."/>
            <person name="Lui A."/>
            <person name="MacDonald P.J.P."/>
            <person name="Mehta T."/>
            <person name="Montmayeur A."/>
            <person name="Murphy C."/>
            <person name="Neiman D."/>
            <person name="Pearson M."/>
            <person name="Priest M."/>
            <person name="Roberts A."/>
            <person name="Saif S."/>
            <person name="Shea T."/>
            <person name="Shenoy N."/>
            <person name="Sisk P."/>
            <person name="Stolte C."/>
            <person name="Sykes S."/>
            <person name="White J."/>
            <person name="Yandava C."/>
            <person name="Wortman J."/>
            <person name="Nusbaum C."/>
            <person name="Birren B."/>
        </authorList>
    </citation>
    <scope>NUCLEOTIDE SEQUENCE</scope>
    <source>
        <strain evidence="7">P1A1 Lamole</strain>
    </source>
</reference>
<sequence>MSPAPERIRTITLPSPFTSSESTDAPEPLSLHLSRKAASYLLVHSASGDTAPHQYSIINCLASSDPFPLPDKDNQRCRMWLKIGPRASGEDGGENHGLVEHLEQQAIIRDTGIKSQQGEISQPLVELLLDEKELSHVCEGCGKFETASAESSSEDGEEKSVPAEDRFKRCARCKMAYYCSSKCQASHWKSHKLNCQDCIAETDYEIELVRRQILLKVYGRADHLSEADEGQSAKKSKLD</sequence>
<feature type="compositionally biased region" description="Polar residues" evidence="5">
    <location>
        <begin position="12"/>
        <end position="23"/>
    </location>
</feature>
<dbReference type="Proteomes" id="UP000017200">
    <property type="component" value="Unassembled WGS sequence"/>
</dbReference>
<evidence type="ECO:0000256" key="3">
    <source>
        <dbReference type="ARBA" id="ARBA00022833"/>
    </source>
</evidence>